<reference evidence="1 2" key="1">
    <citation type="submission" date="2019-02" db="EMBL/GenBank/DDBJ databases">
        <title>Deep-cultivation of Planctomycetes and their phenomic and genomic characterization uncovers novel biology.</title>
        <authorList>
            <person name="Wiegand S."/>
            <person name="Jogler M."/>
            <person name="Boedeker C."/>
            <person name="Pinto D."/>
            <person name="Vollmers J."/>
            <person name="Rivas-Marin E."/>
            <person name="Kohn T."/>
            <person name="Peeters S.H."/>
            <person name="Heuer A."/>
            <person name="Rast P."/>
            <person name="Oberbeckmann S."/>
            <person name="Bunk B."/>
            <person name="Jeske O."/>
            <person name="Meyerdierks A."/>
            <person name="Storesund J.E."/>
            <person name="Kallscheuer N."/>
            <person name="Luecker S."/>
            <person name="Lage O.M."/>
            <person name="Pohl T."/>
            <person name="Merkel B.J."/>
            <person name="Hornburger P."/>
            <person name="Mueller R.-W."/>
            <person name="Bruemmer F."/>
            <person name="Labrenz M."/>
            <person name="Spormann A.M."/>
            <person name="Op Den Camp H."/>
            <person name="Overmann J."/>
            <person name="Amann R."/>
            <person name="Jetten M.S.M."/>
            <person name="Mascher T."/>
            <person name="Medema M.H."/>
            <person name="Devos D.P."/>
            <person name="Kaster A.-K."/>
            <person name="Ovreas L."/>
            <person name="Rohde M."/>
            <person name="Galperin M.Y."/>
            <person name="Jogler C."/>
        </authorList>
    </citation>
    <scope>NUCLEOTIDE SEQUENCE [LARGE SCALE GENOMIC DNA]</scope>
    <source>
        <strain evidence="1 2">KOR34</strain>
    </source>
</reference>
<organism evidence="1 2">
    <name type="scientific">Posidoniimonas corsicana</name>
    <dbReference type="NCBI Taxonomy" id="1938618"/>
    <lineage>
        <taxon>Bacteria</taxon>
        <taxon>Pseudomonadati</taxon>
        <taxon>Planctomycetota</taxon>
        <taxon>Planctomycetia</taxon>
        <taxon>Pirellulales</taxon>
        <taxon>Lacipirellulaceae</taxon>
        <taxon>Posidoniimonas</taxon>
    </lineage>
</organism>
<accession>A0A5C5VI88</accession>
<evidence type="ECO:0000313" key="2">
    <source>
        <dbReference type="Proteomes" id="UP000316714"/>
    </source>
</evidence>
<dbReference type="AlphaFoldDB" id="A0A5C5VI88"/>
<name>A0A5C5VI88_9BACT</name>
<dbReference type="EMBL" id="SIHJ01000001">
    <property type="protein sequence ID" value="TWT37402.1"/>
    <property type="molecule type" value="Genomic_DNA"/>
</dbReference>
<keyword evidence="2" id="KW-1185">Reference proteome</keyword>
<comment type="caution">
    <text evidence="1">The sequence shown here is derived from an EMBL/GenBank/DDBJ whole genome shotgun (WGS) entry which is preliminary data.</text>
</comment>
<evidence type="ECO:0000313" key="1">
    <source>
        <dbReference type="EMBL" id="TWT37402.1"/>
    </source>
</evidence>
<sequence>MAAVLTGRVNRMLSILPGPSVWLTGERWTETSAMNKATRSNRFQVWAAGAVMLAGIASTGCQVDVAGQTLPSPWYLTDDVQYYAPGPEFKLAREAAALKADREAYESSAQPNCCP</sequence>
<dbReference type="Proteomes" id="UP000316714">
    <property type="component" value="Unassembled WGS sequence"/>
</dbReference>
<protein>
    <submittedName>
        <fullName evidence="1">Uncharacterized protein</fullName>
    </submittedName>
</protein>
<gene>
    <name evidence="1" type="ORF">KOR34_23520</name>
</gene>
<proteinExistence type="predicted"/>